<evidence type="ECO:0000313" key="5">
    <source>
        <dbReference type="Proteomes" id="UP000027222"/>
    </source>
</evidence>
<dbReference type="OrthoDB" id="2535105at2759"/>
<evidence type="ECO:0000256" key="1">
    <source>
        <dbReference type="SAM" id="MobiDB-lite"/>
    </source>
</evidence>
<dbReference type="Proteomes" id="UP000027222">
    <property type="component" value="Unassembled WGS sequence"/>
</dbReference>
<protein>
    <recommendedName>
        <fullName evidence="3">DUF6534 domain-containing protein</fullName>
    </recommendedName>
</protein>
<proteinExistence type="predicted"/>
<dbReference type="STRING" id="685588.A0A067TZX1"/>
<gene>
    <name evidence="4" type="ORF">GALMADRAFT_133874</name>
</gene>
<feature type="transmembrane region" description="Helical" evidence="2">
    <location>
        <begin position="118"/>
        <end position="139"/>
    </location>
</feature>
<feature type="transmembrane region" description="Helical" evidence="2">
    <location>
        <begin position="227"/>
        <end position="245"/>
    </location>
</feature>
<evidence type="ECO:0000259" key="3">
    <source>
        <dbReference type="Pfam" id="PF20152"/>
    </source>
</evidence>
<dbReference type="Pfam" id="PF20152">
    <property type="entry name" value="DUF6534"/>
    <property type="match status" value="1"/>
</dbReference>
<dbReference type="PANTHER" id="PTHR40465">
    <property type="entry name" value="CHROMOSOME 1, WHOLE GENOME SHOTGUN SEQUENCE"/>
    <property type="match status" value="1"/>
</dbReference>
<evidence type="ECO:0000256" key="2">
    <source>
        <dbReference type="SAM" id="Phobius"/>
    </source>
</evidence>
<keyword evidence="5" id="KW-1185">Reference proteome</keyword>
<dbReference type="InterPro" id="IPR045339">
    <property type="entry name" value="DUF6534"/>
</dbReference>
<keyword evidence="2" id="KW-1133">Transmembrane helix</keyword>
<dbReference type="EMBL" id="KL142368">
    <property type="protein sequence ID" value="KDR84618.1"/>
    <property type="molecule type" value="Genomic_DNA"/>
</dbReference>
<feature type="transmembrane region" description="Helical" evidence="2">
    <location>
        <begin position="87"/>
        <end position="106"/>
    </location>
</feature>
<organism evidence="4 5">
    <name type="scientific">Galerina marginata (strain CBS 339.88)</name>
    <dbReference type="NCBI Taxonomy" id="685588"/>
    <lineage>
        <taxon>Eukaryota</taxon>
        <taxon>Fungi</taxon>
        <taxon>Dikarya</taxon>
        <taxon>Basidiomycota</taxon>
        <taxon>Agaricomycotina</taxon>
        <taxon>Agaricomycetes</taxon>
        <taxon>Agaricomycetidae</taxon>
        <taxon>Agaricales</taxon>
        <taxon>Agaricineae</taxon>
        <taxon>Strophariaceae</taxon>
        <taxon>Galerina</taxon>
    </lineage>
</organism>
<keyword evidence="2" id="KW-0472">Membrane</keyword>
<evidence type="ECO:0000313" key="4">
    <source>
        <dbReference type="EMBL" id="KDR84618.1"/>
    </source>
</evidence>
<accession>A0A067TZX1</accession>
<feature type="transmembrane region" description="Helical" evidence="2">
    <location>
        <begin position="151"/>
        <end position="180"/>
    </location>
</feature>
<keyword evidence="2" id="KW-0812">Transmembrane</keyword>
<sequence length="329" mass="36703">MSGLIHVDLTNSIGALQIGNLFALFLFGILTSQTFTYYNNFRGDRWEYKALHAFEVGHTVLISFEVYRSTITLYGLPQLLVKLPGLALVTTFGGAITLLVQGFFAFRLWTVLPGIYRFIGPFCIFVSWLRCGAGVFLSLEGILSITVKAFFIRWSWLIVVLLAVGAVLDVIIALSTIYYLQKQRDSGVERLATVVERLILFTIRTGLLTSVSAVFILITFITLPNNLIWVALYTVLAKLYSNSLLSAQQMREEVISWPISRPSGNTVSRPGIGTQGHVKLESQSISIEMKSPREKGQYSPRSPVIDIRAPSPKISTPAKSYRLPPLRHI</sequence>
<dbReference type="PANTHER" id="PTHR40465:SF1">
    <property type="entry name" value="DUF6534 DOMAIN-CONTAINING PROTEIN"/>
    <property type="match status" value="1"/>
</dbReference>
<feature type="transmembrane region" description="Helical" evidence="2">
    <location>
        <begin position="20"/>
        <end position="38"/>
    </location>
</feature>
<feature type="domain" description="DUF6534" evidence="3">
    <location>
        <begin position="166"/>
        <end position="252"/>
    </location>
</feature>
<feature type="region of interest" description="Disordered" evidence="1">
    <location>
        <begin position="310"/>
        <end position="329"/>
    </location>
</feature>
<dbReference type="HOGENOM" id="CLU_046025_0_1_1"/>
<feature type="transmembrane region" description="Helical" evidence="2">
    <location>
        <begin position="201"/>
        <end position="221"/>
    </location>
</feature>
<name>A0A067TZX1_GALM3</name>
<dbReference type="AlphaFoldDB" id="A0A067TZX1"/>
<reference evidence="5" key="1">
    <citation type="journal article" date="2014" name="Proc. Natl. Acad. Sci. U.S.A.">
        <title>Extensive sampling of basidiomycete genomes demonstrates inadequacy of the white-rot/brown-rot paradigm for wood decay fungi.</title>
        <authorList>
            <person name="Riley R."/>
            <person name="Salamov A.A."/>
            <person name="Brown D.W."/>
            <person name="Nagy L.G."/>
            <person name="Floudas D."/>
            <person name="Held B.W."/>
            <person name="Levasseur A."/>
            <person name="Lombard V."/>
            <person name="Morin E."/>
            <person name="Otillar R."/>
            <person name="Lindquist E.A."/>
            <person name="Sun H."/>
            <person name="LaButti K.M."/>
            <person name="Schmutz J."/>
            <person name="Jabbour D."/>
            <person name="Luo H."/>
            <person name="Baker S.E."/>
            <person name="Pisabarro A.G."/>
            <person name="Walton J.D."/>
            <person name="Blanchette R.A."/>
            <person name="Henrissat B."/>
            <person name="Martin F."/>
            <person name="Cullen D."/>
            <person name="Hibbett D.S."/>
            <person name="Grigoriev I.V."/>
        </authorList>
    </citation>
    <scope>NUCLEOTIDE SEQUENCE [LARGE SCALE GENOMIC DNA]</scope>
    <source>
        <strain evidence="5">CBS 339.88</strain>
    </source>
</reference>